<sequence length="393" mass="41414">MAIGAAAFLRPPGKPRATFLELFFDLVFVLALAQLSQALLRDLSWTGVFQSLVMLLALWAVWANTAGLTDRLDPQQPLIQLLVIATMFGALMMAITAPAAFSDRGMTFAIAYVAVQIGRNAGAVLLVRGHEARGAFARPLFWFGVSAVPWIAGAVAQDTARGALWALAVAVEYGALALGLPTPGLGRAFTRKAEFAVSGAHVAERFQQFFILALGELILVTGLTAGRSGFEPDRRAAVVLAFATTALLWRIYIHRTGELLADAIAAAPDPVRALITVVNVHLVMVASIVTIAVGNELVIEHPSGHPRPAWSAVILGGPALFLVGRAAVEYAVFSRISPNRLIGVLLLAAISPGAFFLPPLLVASAPVLVLAGIAVSDAIRARGRPPERPSPPG</sequence>
<dbReference type="RefSeq" id="WP_091266803.1">
    <property type="nucleotide sequence ID" value="NZ_FMCS01000008.1"/>
</dbReference>
<dbReference type="InterPro" id="IPR010640">
    <property type="entry name" value="Low_temperature_requirement_A"/>
</dbReference>
<name>A0A1C4YCP1_9ACTN</name>
<keyword evidence="3" id="KW-1185">Reference proteome</keyword>
<dbReference type="EMBL" id="FMCS01000008">
    <property type="protein sequence ID" value="SCF18495.1"/>
    <property type="molecule type" value="Genomic_DNA"/>
</dbReference>
<feature type="transmembrane region" description="Helical" evidence="1">
    <location>
        <begin position="209"/>
        <end position="230"/>
    </location>
</feature>
<reference evidence="3" key="1">
    <citation type="submission" date="2016-06" db="EMBL/GenBank/DDBJ databases">
        <authorList>
            <person name="Varghese N."/>
            <person name="Submissions Spin"/>
        </authorList>
    </citation>
    <scope>NUCLEOTIDE SEQUENCE [LARGE SCALE GENOMIC DNA]</scope>
    <source>
        <strain evidence="3">DSM 45246</strain>
    </source>
</reference>
<feature type="transmembrane region" description="Helical" evidence="1">
    <location>
        <begin position="19"/>
        <end position="39"/>
    </location>
</feature>
<dbReference type="PANTHER" id="PTHR36840">
    <property type="entry name" value="BLL5714 PROTEIN"/>
    <property type="match status" value="1"/>
</dbReference>
<feature type="transmembrane region" description="Helical" evidence="1">
    <location>
        <begin position="309"/>
        <end position="328"/>
    </location>
</feature>
<feature type="transmembrane region" description="Helical" evidence="1">
    <location>
        <begin position="340"/>
        <end position="357"/>
    </location>
</feature>
<organism evidence="2 3">
    <name type="scientific">Micromonospora chaiyaphumensis</name>
    <dbReference type="NCBI Taxonomy" id="307119"/>
    <lineage>
        <taxon>Bacteria</taxon>
        <taxon>Bacillati</taxon>
        <taxon>Actinomycetota</taxon>
        <taxon>Actinomycetes</taxon>
        <taxon>Micromonosporales</taxon>
        <taxon>Micromonosporaceae</taxon>
        <taxon>Micromonospora</taxon>
    </lineage>
</organism>
<keyword evidence="1" id="KW-0472">Membrane</keyword>
<accession>A0A1C4YCP1</accession>
<feature type="transmembrane region" description="Helical" evidence="1">
    <location>
        <begin position="162"/>
        <end position="182"/>
    </location>
</feature>
<dbReference type="Proteomes" id="UP000199629">
    <property type="component" value="Unassembled WGS sequence"/>
</dbReference>
<feature type="transmembrane region" description="Helical" evidence="1">
    <location>
        <begin position="139"/>
        <end position="156"/>
    </location>
</feature>
<dbReference type="Pfam" id="PF06772">
    <property type="entry name" value="LtrA"/>
    <property type="match status" value="1"/>
</dbReference>
<keyword evidence="1" id="KW-0812">Transmembrane</keyword>
<evidence type="ECO:0000256" key="1">
    <source>
        <dbReference type="SAM" id="Phobius"/>
    </source>
</evidence>
<feature type="transmembrane region" description="Helical" evidence="1">
    <location>
        <begin position="236"/>
        <end position="253"/>
    </location>
</feature>
<feature type="transmembrane region" description="Helical" evidence="1">
    <location>
        <begin position="107"/>
        <end position="127"/>
    </location>
</feature>
<protein>
    <submittedName>
        <fullName evidence="2">Low temperature requirement protein LtrA</fullName>
    </submittedName>
</protein>
<evidence type="ECO:0000313" key="3">
    <source>
        <dbReference type="Proteomes" id="UP000199629"/>
    </source>
</evidence>
<dbReference type="PANTHER" id="PTHR36840:SF1">
    <property type="entry name" value="BLL5714 PROTEIN"/>
    <property type="match status" value="1"/>
</dbReference>
<feature type="transmembrane region" description="Helical" evidence="1">
    <location>
        <begin position="45"/>
        <end position="66"/>
    </location>
</feature>
<keyword evidence="1" id="KW-1133">Transmembrane helix</keyword>
<dbReference type="AlphaFoldDB" id="A0A1C4YCP1"/>
<feature type="transmembrane region" description="Helical" evidence="1">
    <location>
        <begin position="78"/>
        <end position="101"/>
    </location>
</feature>
<gene>
    <name evidence="2" type="ORF">GA0070214_10836</name>
</gene>
<evidence type="ECO:0000313" key="2">
    <source>
        <dbReference type="EMBL" id="SCF18495.1"/>
    </source>
</evidence>
<proteinExistence type="predicted"/>
<feature type="transmembrane region" description="Helical" evidence="1">
    <location>
        <begin position="273"/>
        <end position="294"/>
    </location>
</feature>